<gene>
    <name evidence="2" type="ORF">MTR67_010222</name>
</gene>
<dbReference type="EMBL" id="CP133613">
    <property type="protein sequence ID" value="WMV16837.1"/>
    <property type="molecule type" value="Genomic_DNA"/>
</dbReference>
<organism evidence="2 3">
    <name type="scientific">Solanum verrucosum</name>
    <dbReference type="NCBI Taxonomy" id="315347"/>
    <lineage>
        <taxon>Eukaryota</taxon>
        <taxon>Viridiplantae</taxon>
        <taxon>Streptophyta</taxon>
        <taxon>Embryophyta</taxon>
        <taxon>Tracheophyta</taxon>
        <taxon>Spermatophyta</taxon>
        <taxon>Magnoliopsida</taxon>
        <taxon>eudicotyledons</taxon>
        <taxon>Gunneridae</taxon>
        <taxon>Pentapetalae</taxon>
        <taxon>asterids</taxon>
        <taxon>lamiids</taxon>
        <taxon>Solanales</taxon>
        <taxon>Solanaceae</taxon>
        <taxon>Solanoideae</taxon>
        <taxon>Solaneae</taxon>
        <taxon>Solanum</taxon>
    </lineage>
</organism>
<evidence type="ECO:0000313" key="2">
    <source>
        <dbReference type="EMBL" id="WMV16837.1"/>
    </source>
</evidence>
<proteinExistence type="predicted"/>
<dbReference type="AlphaFoldDB" id="A0AAF0TE16"/>
<keyword evidence="3" id="KW-1185">Reference proteome</keyword>
<evidence type="ECO:0000313" key="3">
    <source>
        <dbReference type="Proteomes" id="UP001234989"/>
    </source>
</evidence>
<feature type="chain" id="PRO_5041908487" evidence="1">
    <location>
        <begin position="20"/>
        <end position="179"/>
    </location>
</feature>
<accession>A0AAF0TE16</accession>
<feature type="signal peptide" evidence="1">
    <location>
        <begin position="1"/>
        <end position="19"/>
    </location>
</feature>
<protein>
    <submittedName>
        <fullName evidence="2">Uncharacterized protein</fullName>
    </submittedName>
</protein>
<reference evidence="2" key="1">
    <citation type="submission" date="2023-08" db="EMBL/GenBank/DDBJ databases">
        <title>A de novo genome assembly of Solanum verrucosum Schlechtendal, a Mexican diploid species geographically isolated from the other diploid A-genome species in potato relatives.</title>
        <authorList>
            <person name="Hosaka K."/>
        </authorList>
    </citation>
    <scope>NUCLEOTIDE SEQUENCE</scope>
    <source>
        <tissue evidence="2">Young leaves</tissue>
    </source>
</reference>
<dbReference type="Proteomes" id="UP001234989">
    <property type="component" value="Chromosome 2"/>
</dbReference>
<name>A0AAF0TE16_SOLVR</name>
<sequence>MFPPLFLLLLSIVMGPVIDEGSVEEVRVDIKIIEEVKVEIDNVEEEIKRKLEKSTSDENSKEDIPPLDIKDYEELGLIIDLGELGDSSYENAGMDFDSMFPDFFLEDEEKLMEITPYVDPARALSSTFSSLMELEKWMEIPPPEESISFTTGADFDFELMEWIWELYSTFDEDFLFYNL</sequence>
<evidence type="ECO:0000256" key="1">
    <source>
        <dbReference type="SAM" id="SignalP"/>
    </source>
</evidence>
<keyword evidence="1" id="KW-0732">Signal</keyword>